<evidence type="ECO:0000256" key="1">
    <source>
        <dbReference type="SAM" id="MobiDB-lite"/>
    </source>
</evidence>
<feature type="compositionally biased region" description="Low complexity" evidence="1">
    <location>
        <begin position="13"/>
        <end position="39"/>
    </location>
</feature>
<feature type="region of interest" description="Disordered" evidence="1">
    <location>
        <begin position="1"/>
        <end position="44"/>
    </location>
</feature>
<dbReference type="EMBL" id="LAZR01061334">
    <property type="protein sequence ID" value="KKK63784.1"/>
    <property type="molecule type" value="Genomic_DNA"/>
</dbReference>
<dbReference type="AlphaFoldDB" id="A0A0F8ZBD6"/>
<evidence type="ECO:0000313" key="2">
    <source>
        <dbReference type="EMBL" id="KKK63784.1"/>
    </source>
</evidence>
<feature type="non-terminal residue" evidence="2">
    <location>
        <position position="1"/>
    </location>
</feature>
<sequence length="139" mass="14499">VYPAAAFDGPTQSKGGTKSAPASGSAAKPAAEGAAKAKPITLPPGEKPGCMKQCLPMFGGEGPQWGDAVAEESDSEVAGVLFVEHEDLRVRGPADWPGSRYSCFLFFGRACGAGCPIRLSKRRRIASAGPERAVIFLYQ</sequence>
<accession>A0A0F8ZBD6</accession>
<reference evidence="2" key="1">
    <citation type="journal article" date="2015" name="Nature">
        <title>Complex archaea that bridge the gap between prokaryotes and eukaryotes.</title>
        <authorList>
            <person name="Spang A."/>
            <person name="Saw J.H."/>
            <person name="Jorgensen S.L."/>
            <person name="Zaremba-Niedzwiedzka K."/>
            <person name="Martijn J."/>
            <person name="Lind A.E."/>
            <person name="van Eijk R."/>
            <person name="Schleper C."/>
            <person name="Guy L."/>
            <person name="Ettema T.J."/>
        </authorList>
    </citation>
    <scope>NUCLEOTIDE SEQUENCE</scope>
</reference>
<comment type="caution">
    <text evidence="2">The sequence shown here is derived from an EMBL/GenBank/DDBJ whole genome shotgun (WGS) entry which is preliminary data.</text>
</comment>
<organism evidence="2">
    <name type="scientific">marine sediment metagenome</name>
    <dbReference type="NCBI Taxonomy" id="412755"/>
    <lineage>
        <taxon>unclassified sequences</taxon>
        <taxon>metagenomes</taxon>
        <taxon>ecological metagenomes</taxon>
    </lineage>
</organism>
<gene>
    <name evidence="2" type="ORF">LCGC14_2990810</name>
</gene>
<proteinExistence type="predicted"/>
<protein>
    <submittedName>
        <fullName evidence="2">Uncharacterized protein</fullName>
    </submittedName>
</protein>
<name>A0A0F8ZBD6_9ZZZZ</name>